<evidence type="ECO:0000256" key="3">
    <source>
        <dbReference type="ARBA" id="ARBA00022692"/>
    </source>
</evidence>
<feature type="transmembrane region" description="Helical" evidence="6">
    <location>
        <begin position="50"/>
        <end position="69"/>
    </location>
</feature>
<evidence type="ECO:0000313" key="9">
    <source>
        <dbReference type="EMBL" id="NWI68481.1"/>
    </source>
</evidence>
<feature type="transmembrane region" description="Helical" evidence="6">
    <location>
        <begin position="116"/>
        <end position="136"/>
    </location>
</feature>
<protein>
    <submittedName>
        <fullName evidence="9">STAR3 protein</fullName>
    </submittedName>
</protein>
<dbReference type="PRINTS" id="PR00978">
    <property type="entry name" value="STARPROTEIN"/>
</dbReference>
<feature type="non-terminal residue" evidence="9">
    <location>
        <position position="1"/>
    </location>
</feature>
<dbReference type="Pfam" id="PF10457">
    <property type="entry name" value="MENTAL"/>
    <property type="match status" value="1"/>
</dbReference>
<dbReference type="EMBL" id="WEIS01069752">
    <property type="protein sequence ID" value="NWI68481.1"/>
    <property type="molecule type" value="Genomic_DNA"/>
</dbReference>
<dbReference type="OrthoDB" id="5912992at2759"/>
<dbReference type="GO" id="GO:0030301">
    <property type="term" value="P:cholesterol transport"/>
    <property type="evidence" value="ECO:0007669"/>
    <property type="project" value="TreeGrafter"/>
</dbReference>
<evidence type="ECO:0000313" key="10">
    <source>
        <dbReference type="Proteomes" id="UP000660247"/>
    </source>
</evidence>
<keyword evidence="4" id="KW-0446">Lipid-binding</keyword>
<feature type="domain" description="MENTAL" evidence="8">
    <location>
        <begin position="41"/>
        <end position="212"/>
    </location>
</feature>
<dbReference type="GO" id="GO:0031902">
    <property type="term" value="C:late endosome membrane"/>
    <property type="evidence" value="ECO:0007669"/>
    <property type="project" value="UniProtKB-SubCell"/>
</dbReference>
<dbReference type="InterPro" id="IPR019498">
    <property type="entry name" value="MENTAL"/>
</dbReference>
<dbReference type="InterPro" id="IPR051869">
    <property type="entry name" value="STARD3"/>
</dbReference>
<dbReference type="InterPro" id="IPR002913">
    <property type="entry name" value="START_lipid-bd_dom"/>
</dbReference>
<organism evidence="9 10">
    <name type="scientific">Todus mexicanus</name>
    <name type="common">Puerto Rican tody</name>
    <dbReference type="NCBI Taxonomy" id="135184"/>
    <lineage>
        <taxon>Eukaryota</taxon>
        <taxon>Metazoa</taxon>
        <taxon>Chordata</taxon>
        <taxon>Craniata</taxon>
        <taxon>Vertebrata</taxon>
        <taxon>Euteleostomi</taxon>
        <taxon>Archelosauria</taxon>
        <taxon>Archosauria</taxon>
        <taxon>Dinosauria</taxon>
        <taxon>Saurischia</taxon>
        <taxon>Theropoda</taxon>
        <taxon>Coelurosauria</taxon>
        <taxon>Aves</taxon>
        <taxon>Neognathae</taxon>
        <taxon>Neoaves</taxon>
        <taxon>Telluraves</taxon>
        <taxon>Coraciimorphae</taxon>
        <taxon>Coraciiformes</taxon>
        <taxon>Todidae</taxon>
        <taxon>Todus</taxon>
    </lineage>
</organism>
<reference evidence="9" key="1">
    <citation type="submission" date="2019-10" db="EMBL/GenBank/DDBJ databases">
        <title>Bird 10,000 Genomes (B10K) Project - Family phase.</title>
        <authorList>
            <person name="Zhang G."/>
        </authorList>
    </citation>
    <scope>NUCLEOTIDE SEQUENCE</scope>
    <source>
        <strain evidence="9">B10K-DU-002-69</strain>
        <tissue evidence="9">Muscle</tissue>
    </source>
</reference>
<evidence type="ECO:0000256" key="6">
    <source>
        <dbReference type="SAM" id="Phobius"/>
    </source>
</evidence>
<dbReference type="PROSITE" id="PS50848">
    <property type="entry name" value="START"/>
    <property type="match status" value="1"/>
</dbReference>
<dbReference type="GO" id="GO:0099044">
    <property type="term" value="P:vesicle tethering to endoplasmic reticulum"/>
    <property type="evidence" value="ECO:0007669"/>
    <property type="project" value="TreeGrafter"/>
</dbReference>
<dbReference type="GO" id="GO:0005765">
    <property type="term" value="C:lysosomal membrane"/>
    <property type="evidence" value="ECO:0007669"/>
    <property type="project" value="TreeGrafter"/>
</dbReference>
<dbReference type="PROSITE" id="PS51439">
    <property type="entry name" value="MENTAL"/>
    <property type="match status" value="1"/>
</dbReference>
<feature type="transmembrane region" description="Helical" evidence="6">
    <location>
        <begin position="90"/>
        <end position="110"/>
    </location>
</feature>
<name>A0A851DDA7_TODME</name>
<dbReference type="GO" id="GO:0140284">
    <property type="term" value="C:endoplasmic reticulum-endosome membrane contact site"/>
    <property type="evidence" value="ECO:0007669"/>
    <property type="project" value="TreeGrafter"/>
</dbReference>
<dbReference type="Gene3D" id="3.30.530.20">
    <property type="match status" value="1"/>
</dbReference>
<proteinExistence type="inferred from homology"/>
<dbReference type="Proteomes" id="UP000660247">
    <property type="component" value="Unassembled WGS sequence"/>
</dbReference>
<comment type="subcellular location">
    <subcellularLocation>
        <location evidence="1">Late endosome membrane</location>
        <topology evidence="1">Multi-pass membrane protein</topology>
    </subcellularLocation>
</comment>
<dbReference type="GO" id="GO:0005789">
    <property type="term" value="C:endoplasmic reticulum membrane"/>
    <property type="evidence" value="ECO:0007669"/>
    <property type="project" value="TreeGrafter"/>
</dbReference>
<dbReference type="GO" id="GO:0015485">
    <property type="term" value="F:cholesterol binding"/>
    <property type="evidence" value="ECO:0007669"/>
    <property type="project" value="TreeGrafter"/>
</dbReference>
<feature type="non-terminal residue" evidence="9">
    <location>
        <position position="423"/>
    </location>
</feature>
<dbReference type="SUPFAM" id="SSF55961">
    <property type="entry name" value="Bet v1-like"/>
    <property type="match status" value="1"/>
</dbReference>
<keyword evidence="6" id="KW-1133">Transmembrane helix</keyword>
<evidence type="ECO:0000256" key="1">
    <source>
        <dbReference type="ARBA" id="ARBA00004107"/>
    </source>
</evidence>
<comment type="similarity">
    <text evidence="2">Belongs to the STARD3 family.</text>
</comment>
<keyword evidence="10" id="KW-1185">Reference proteome</keyword>
<dbReference type="PANTHER" id="PTHR46121">
    <property type="entry name" value="STEROIDOGENIC ACUTE REGULATORY PROTEIN-LIKE"/>
    <property type="match status" value="1"/>
</dbReference>
<accession>A0A851DDA7</accession>
<dbReference type="PANTHER" id="PTHR46121:SF2">
    <property type="entry name" value="STAR-RELATED LIPID TRANSFER PROTEIN 3"/>
    <property type="match status" value="1"/>
</dbReference>
<dbReference type="SMART" id="SM00234">
    <property type="entry name" value="START"/>
    <property type="match status" value="1"/>
</dbReference>
<keyword evidence="3 6" id="KW-0812">Transmembrane</keyword>
<dbReference type="InterPro" id="IPR000799">
    <property type="entry name" value="StAR-like"/>
</dbReference>
<evidence type="ECO:0000259" key="7">
    <source>
        <dbReference type="PROSITE" id="PS50848"/>
    </source>
</evidence>
<feature type="domain" description="START" evidence="7">
    <location>
        <begin position="238"/>
        <end position="423"/>
    </location>
</feature>
<keyword evidence="5 6" id="KW-0472">Membrane</keyword>
<gene>
    <name evidence="9" type="primary">Stard3</name>
    <name evidence="9" type="ORF">TODMEX_R02878</name>
</gene>
<dbReference type="AlphaFoldDB" id="A0A851DDA7"/>
<evidence type="ECO:0000256" key="4">
    <source>
        <dbReference type="ARBA" id="ARBA00023121"/>
    </source>
</evidence>
<dbReference type="Pfam" id="PF01852">
    <property type="entry name" value="START"/>
    <property type="match status" value="1"/>
</dbReference>
<evidence type="ECO:0000256" key="2">
    <source>
        <dbReference type="ARBA" id="ARBA00010909"/>
    </source>
</evidence>
<comment type="caution">
    <text evidence="9">The sequence shown here is derived from an EMBL/GenBank/DDBJ whole genome shotgun (WGS) entry which is preliminary data.</text>
</comment>
<dbReference type="InterPro" id="IPR023393">
    <property type="entry name" value="START-like_dom_sf"/>
</dbReference>
<evidence type="ECO:0000256" key="5">
    <source>
        <dbReference type="ARBA" id="ARBA00023136"/>
    </source>
</evidence>
<evidence type="ECO:0000259" key="8">
    <source>
        <dbReference type="PROSITE" id="PS51439"/>
    </source>
</evidence>
<sequence>MSKPTDLERSLPAIASISTSFSQSQGFSPYCYFSPEKRKAISDVRRTFCLFVTFDLLFISLLWIIELNTKDGIQKNLKNEIIEYKFKTSFFDIFVLAFFRFFVLLLAYAVVRLRHWWVIAVTTLVSSAFLIVKVILSELLAKGAFGYLLPIVSFVIAWLETWFLDFKVLTQEAEEERWYLAARDAALRGPLLYPRALSEGQFYSPPESFAGSDNESDEEGAGRKALTAQEKEYVRQGKEAMEVVDQILAQEENWKFEKNNATICSADGNATLSFLTQDFGDVVYTFEIPFHGKTFILKAFLQCSAETVYQEVILQPEKMILWNRTVAACQILQRVEDNTIVSYDVAAGAAGGVVSPRDFVNVRRIERRKDRYISSGISTTHSLKPPLSKYVRGENGPGGFIVLKCSSNPRVCTFIWILNTDLK</sequence>